<keyword evidence="2" id="KW-1185">Reference proteome</keyword>
<organism evidence="1 2">
    <name type="scientific">Seiridium cardinale</name>
    <dbReference type="NCBI Taxonomy" id="138064"/>
    <lineage>
        <taxon>Eukaryota</taxon>
        <taxon>Fungi</taxon>
        <taxon>Dikarya</taxon>
        <taxon>Ascomycota</taxon>
        <taxon>Pezizomycotina</taxon>
        <taxon>Sordariomycetes</taxon>
        <taxon>Xylariomycetidae</taxon>
        <taxon>Amphisphaeriales</taxon>
        <taxon>Sporocadaceae</taxon>
        <taxon>Seiridium</taxon>
    </lineage>
</organism>
<dbReference type="Gene3D" id="3.40.50.300">
    <property type="entry name" value="P-loop containing nucleotide triphosphate hydrolases"/>
    <property type="match status" value="1"/>
</dbReference>
<evidence type="ECO:0000313" key="1">
    <source>
        <dbReference type="EMBL" id="KAK9773093.1"/>
    </source>
</evidence>
<proteinExistence type="predicted"/>
<dbReference type="InterPro" id="IPR027417">
    <property type="entry name" value="P-loop_NTPase"/>
</dbReference>
<dbReference type="SUPFAM" id="SSF52540">
    <property type="entry name" value="P-loop containing nucleoside triphosphate hydrolases"/>
    <property type="match status" value="1"/>
</dbReference>
<sequence>METYGTIVDPKMDQPSIFVFDSPRTCSQVFNKLFAVHPQLSHVFHPLIGASMYGPERVTLRLKHCTAAEEAQQELANRIGLPNETYGIAASRLMQATAAIAEQGKIPFIKDHIFCVLNPDLIKANIDQGLSGSLPSIQGPENPTMLHQELFKSVAPIILIRHPALSVPSYYRAQKAVFKLNPEDEDFAAMSTLRWARIIFDAYMKLWEGVDRKGAEAKQKFPIVIDAADVVHNTERLMLRLCHALGIDSSGIQYQWNPVPLDEWPRDPIMQGFFGDMLRSNGPAEQNPDLDAMTISWAEEFGPEDAKALRKRVGEEMSNYEYLVQFRMLA</sequence>
<evidence type="ECO:0000313" key="2">
    <source>
        <dbReference type="Proteomes" id="UP001465668"/>
    </source>
</evidence>
<protein>
    <submittedName>
        <fullName evidence="1">Sulfotransferase domain-containing protein</fullName>
    </submittedName>
</protein>
<comment type="caution">
    <text evidence="1">The sequence shown here is derived from an EMBL/GenBank/DDBJ whole genome shotgun (WGS) entry which is preliminary data.</text>
</comment>
<accession>A0ABR2XGZ9</accession>
<dbReference type="PANTHER" id="PTHR48312:SF1">
    <property type="entry name" value="SULFOTRANSFERASE"/>
    <property type="match status" value="1"/>
</dbReference>
<dbReference type="Proteomes" id="UP001465668">
    <property type="component" value="Unassembled WGS sequence"/>
</dbReference>
<name>A0ABR2XGZ9_9PEZI</name>
<dbReference type="PANTHER" id="PTHR48312">
    <property type="match status" value="1"/>
</dbReference>
<dbReference type="EMBL" id="JARVKM010000054">
    <property type="protein sequence ID" value="KAK9773093.1"/>
    <property type="molecule type" value="Genomic_DNA"/>
</dbReference>
<gene>
    <name evidence="1" type="ORF">SCAR479_10215</name>
</gene>
<reference evidence="1 2" key="1">
    <citation type="submission" date="2024-02" db="EMBL/GenBank/DDBJ databases">
        <title>First draft genome assembly of two strains of Seiridium cardinale.</title>
        <authorList>
            <person name="Emiliani G."/>
            <person name="Scali E."/>
        </authorList>
    </citation>
    <scope>NUCLEOTIDE SEQUENCE [LARGE SCALE GENOMIC DNA]</scope>
    <source>
        <strain evidence="1 2">BM-138-000479</strain>
    </source>
</reference>